<comment type="similarity">
    <text evidence="1 4">Belongs to the GMC oxidoreductase family.</text>
</comment>
<dbReference type="OrthoDB" id="269227at2759"/>
<feature type="active site" description="Proton donor" evidence="2">
    <location>
        <position position="499"/>
    </location>
</feature>
<dbReference type="PIRSF" id="PIRSF000137">
    <property type="entry name" value="Alcohol_oxidase"/>
    <property type="match status" value="1"/>
</dbReference>
<reference evidence="7" key="1">
    <citation type="journal article" date="2020" name="Stud. Mycol.">
        <title>101 Dothideomycetes genomes: a test case for predicting lifestyles and emergence of pathogens.</title>
        <authorList>
            <person name="Haridas S."/>
            <person name="Albert R."/>
            <person name="Binder M."/>
            <person name="Bloem J."/>
            <person name="Labutti K."/>
            <person name="Salamov A."/>
            <person name="Andreopoulos B."/>
            <person name="Baker S."/>
            <person name="Barry K."/>
            <person name="Bills G."/>
            <person name="Bluhm B."/>
            <person name="Cannon C."/>
            <person name="Castanera R."/>
            <person name="Culley D."/>
            <person name="Daum C."/>
            <person name="Ezra D."/>
            <person name="Gonzalez J."/>
            <person name="Henrissat B."/>
            <person name="Kuo A."/>
            <person name="Liang C."/>
            <person name="Lipzen A."/>
            <person name="Lutzoni F."/>
            <person name="Magnuson J."/>
            <person name="Mondo S."/>
            <person name="Nolan M."/>
            <person name="Ohm R."/>
            <person name="Pangilinan J."/>
            <person name="Park H.-J."/>
            <person name="Ramirez L."/>
            <person name="Alfaro M."/>
            <person name="Sun H."/>
            <person name="Tritt A."/>
            <person name="Yoshinaga Y."/>
            <person name="Zwiers L.-H."/>
            <person name="Turgeon B."/>
            <person name="Goodwin S."/>
            <person name="Spatafora J."/>
            <person name="Crous P."/>
            <person name="Grigoriev I."/>
        </authorList>
    </citation>
    <scope>NUCLEOTIDE SEQUENCE</scope>
    <source>
        <strain evidence="7">CBS 262.69</strain>
    </source>
</reference>
<dbReference type="Gene3D" id="3.30.560.10">
    <property type="entry name" value="Glucose Oxidase, domain 3"/>
    <property type="match status" value="1"/>
</dbReference>
<dbReference type="InterPro" id="IPR007867">
    <property type="entry name" value="GMC_OxRtase_C"/>
</dbReference>
<proteinExistence type="inferred from homology"/>
<gene>
    <name evidence="7" type="ORF">EJ06DRAFT_497489</name>
</gene>
<feature type="domain" description="Glucose-methanol-choline oxidoreductase N-terminal" evidence="6">
    <location>
        <begin position="265"/>
        <end position="279"/>
    </location>
</feature>
<feature type="domain" description="Glucose-methanol-choline oxidoreductase N-terminal" evidence="5">
    <location>
        <begin position="84"/>
        <end position="107"/>
    </location>
</feature>
<dbReference type="Pfam" id="PF05199">
    <property type="entry name" value="GMC_oxred_C"/>
    <property type="match status" value="1"/>
</dbReference>
<keyword evidence="4" id="KW-0285">Flavoprotein</keyword>
<dbReference type="PANTHER" id="PTHR11552:SF134">
    <property type="entry name" value="GLUCOSE-METHANOL-CHOLINE OXIDOREDUCTASE N-TERMINAL DOMAIN-CONTAINING PROTEIN"/>
    <property type="match status" value="1"/>
</dbReference>
<evidence type="ECO:0000256" key="1">
    <source>
        <dbReference type="ARBA" id="ARBA00010790"/>
    </source>
</evidence>
<evidence type="ECO:0000259" key="6">
    <source>
        <dbReference type="PROSITE" id="PS00624"/>
    </source>
</evidence>
<evidence type="ECO:0000256" key="2">
    <source>
        <dbReference type="PIRSR" id="PIRSR000137-1"/>
    </source>
</evidence>
<dbReference type="Proteomes" id="UP000799640">
    <property type="component" value="Unassembled WGS sequence"/>
</dbReference>
<feature type="binding site" evidence="3">
    <location>
        <position position="233"/>
    </location>
    <ligand>
        <name>FAD</name>
        <dbReference type="ChEBI" id="CHEBI:57692"/>
    </ligand>
</feature>
<protein>
    <submittedName>
        <fullName evidence="7">Alcohol oxidase</fullName>
    </submittedName>
</protein>
<dbReference type="InterPro" id="IPR000172">
    <property type="entry name" value="GMC_OxRdtase_N"/>
</dbReference>
<dbReference type="GO" id="GO:0016614">
    <property type="term" value="F:oxidoreductase activity, acting on CH-OH group of donors"/>
    <property type="evidence" value="ECO:0007669"/>
    <property type="project" value="InterPro"/>
</dbReference>
<keyword evidence="3 4" id="KW-0274">FAD</keyword>
<dbReference type="PROSITE" id="PS00623">
    <property type="entry name" value="GMC_OXRED_1"/>
    <property type="match status" value="1"/>
</dbReference>
<keyword evidence="8" id="KW-1185">Reference proteome</keyword>
<dbReference type="SUPFAM" id="SSF54373">
    <property type="entry name" value="FAD-linked reductases, C-terminal domain"/>
    <property type="match status" value="1"/>
</dbReference>
<evidence type="ECO:0000313" key="8">
    <source>
        <dbReference type="Proteomes" id="UP000799640"/>
    </source>
</evidence>
<dbReference type="AlphaFoldDB" id="A0A6G1HQB8"/>
<name>A0A6G1HQB8_9PEZI</name>
<dbReference type="PANTHER" id="PTHR11552">
    <property type="entry name" value="GLUCOSE-METHANOL-CHOLINE GMC OXIDOREDUCTASE"/>
    <property type="match status" value="1"/>
</dbReference>
<sequence length="565" mass="60551">MPPPTYDFIIVGAGPAGCALASTLASSPSHPSVLLLEAGGPAPEVEARIDGDRWVHRIDPARAWGYETVPQEGLNNRVLAYDRGKGLGGSSAVNFSAWNVGPAADMDHVAHLTGDEEWSWSSSLPRFQRLESFHADPADLPPNAGKYIAPDASKHGNSGPLHIGYPRVWPANLTRLMDVWEANGYPLNLDPGLGNPLGVFPSPSTAHQGLRSTAADLLTNAPANLTVVTDAHVARVTFEGTRATGVSLLSGTTYNASKDVILSAGSLDTPRILLHSGIGPASQLAQFGIPLVRDTPAVGQGLRDRFFVPLTWKRKGTSARTEYFRDAGNRAAAVEQWKKDRSGPLADYLTTMGFGYFKSAGVEGSPEFAALEPAVCERLQAPGVPAYEVIFDAPPFETFTDPANVPDLDVVSVFILNTQSVGRVELHSADPGVPLTFDPCTFTHPFDKRVAVEATREVLRVAGSKEFGAEVEGAFQVPKSEEEEDILSFWRERGASSWHMTGTAKMGRQEGEGAVVDASLRVFGLEGLRVADMSIFSIIPNNHTQTTAYLIGLTAGDKLIKEYGL</sequence>
<feature type="binding site" evidence="3">
    <location>
        <begin position="498"/>
        <end position="499"/>
    </location>
    <ligand>
        <name>FAD</name>
        <dbReference type="ChEBI" id="CHEBI:57692"/>
    </ligand>
</feature>
<dbReference type="SUPFAM" id="SSF51905">
    <property type="entry name" value="FAD/NAD(P)-binding domain"/>
    <property type="match status" value="1"/>
</dbReference>
<accession>A0A6G1HQB8</accession>
<evidence type="ECO:0000256" key="4">
    <source>
        <dbReference type="RuleBase" id="RU003968"/>
    </source>
</evidence>
<dbReference type="Pfam" id="PF00732">
    <property type="entry name" value="GMC_oxred_N"/>
    <property type="match status" value="1"/>
</dbReference>
<evidence type="ECO:0000259" key="5">
    <source>
        <dbReference type="PROSITE" id="PS00623"/>
    </source>
</evidence>
<evidence type="ECO:0000256" key="3">
    <source>
        <dbReference type="PIRSR" id="PIRSR000137-2"/>
    </source>
</evidence>
<dbReference type="EMBL" id="ML996701">
    <property type="protein sequence ID" value="KAF2398039.1"/>
    <property type="molecule type" value="Genomic_DNA"/>
</dbReference>
<organism evidence="7 8">
    <name type="scientific">Trichodelitschia bisporula</name>
    <dbReference type="NCBI Taxonomy" id="703511"/>
    <lineage>
        <taxon>Eukaryota</taxon>
        <taxon>Fungi</taxon>
        <taxon>Dikarya</taxon>
        <taxon>Ascomycota</taxon>
        <taxon>Pezizomycotina</taxon>
        <taxon>Dothideomycetes</taxon>
        <taxon>Dothideomycetes incertae sedis</taxon>
        <taxon>Phaeotrichales</taxon>
        <taxon>Phaeotrichaceae</taxon>
        <taxon>Trichodelitschia</taxon>
    </lineage>
</organism>
<dbReference type="PROSITE" id="PS00624">
    <property type="entry name" value="GMC_OXRED_2"/>
    <property type="match status" value="1"/>
</dbReference>
<dbReference type="Gene3D" id="3.50.50.60">
    <property type="entry name" value="FAD/NAD(P)-binding domain"/>
    <property type="match status" value="1"/>
</dbReference>
<feature type="active site" description="Proton acceptor" evidence="2">
    <location>
        <position position="543"/>
    </location>
</feature>
<dbReference type="GO" id="GO:0050660">
    <property type="term" value="F:flavin adenine dinucleotide binding"/>
    <property type="evidence" value="ECO:0007669"/>
    <property type="project" value="InterPro"/>
</dbReference>
<evidence type="ECO:0000313" key="7">
    <source>
        <dbReference type="EMBL" id="KAF2398039.1"/>
    </source>
</evidence>
<comment type="cofactor">
    <cofactor evidence="3">
        <name>FAD</name>
        <dbReference type="ChEBI" id="CHEBI:57692"/>
    </cofactor>
</comment>
<dbReference type="InterPro" id="IPR036188">
    <property type="entry name" value="FAD/NAD-bd_sf"/>
</dbReference>
<dbReference type="InterPro" id="IPR012132">
    <property type="entry name" value="GMC_OxRdtase"/>
</dbReference>